<dbReference type="PANTHER" id="PTHR48079">
    <property type="entry name" value="PROTEIN YEEZ"/>
    <property type="match status" value="1"/>
</dbReference>
<dbReference type="OMA" id="DITTQHE"/>
<evidence type="ECO:0000259" key="1">
    <source>
        <dbReference type="Pfam" id="PF01370"/>
    </source>
</evidence>
<dbReference type="InterPro" id="IPR036291">
    <property type="entry name" value="NAD(P)-bd_dom_sf"/>
</dbReference>
<dbReference type="SUPFAM" id="SSF51735">
    <property type="entry name" value="NAD(P)-binding Rossmann-fold domains"/>
    <property type="match status" value="1"/>
</dbReference>
<sequence length="312" mass="33295">MKVLVTGATGFVGFPVCKALSRAGHIVYGAARTTEKAKELAAEEIIPVIGDSSDTSAFIALVPTLDVVIDVFAGADGTHGPLFRTVRASAQATRPPGAPKLAYIITGGTWVHGDDRKEVVSDTSPLANPIELTAWRVSVEREVLEDTVLKGIAVRPSLVYGRSGSLFSDLFRRASEAALQPGGRFVWPGSVGGRIATVHTDDLADLYVRVAERAQILGGLVFDGANQSTESVDDLLAKLVEVTGAHGFDYKEPSNAFERAIATTTLLRPYTGRALVDWVPRKASVVDGLTTYYAAWQANLGQGPKFENRDAK</sequence>
<keyword evidence="3" id="KW-1185">Reference proteome</keyword>
<dbReference type="RefSeq" id="XP_007768604.1">
    <property type="nucleotide sequence ID" value="XM_007770414.1"/>
</dbReference>
<protein>
    <submittedName>
        <fullName evidence="2">NAD(P)-binding protein</fullName>
    </submittedName>
</protein>
<dbReference type="Pfam" id="PF01370">
    <property type="entry name" value="Epimerase"/>
    <property type="match status" value="1"/>
</dbReference>
<evidence type="ECO:0000313" key="2">
    <source>
        <dbReference type="EMBL" id="EIW81198.1"/>
    </source>
</evidence>
<comment type="caution">
    <text evidence="2">The sequence shown here is derived from an EMBL/GenBank/DDBJ whole genome shotgun (WGS) entry which is preliminary data.</text>
</comment>
<dbReference type="Proteomes" id="UP000053558">
    <property type="component" value="Unassembled WGS sequence"/>
</dbReference>
<dbReference type="InterPro" id="IPR051783">
    <property type="entry name" value="NAD(P)-dependent_oxidoreduct"/>
</dbReference>
<dbReference type="GO" id="GO:0004029">
    <property type="term" value="F:aldehyde dehydrogenase (NAD+) activity"/>
    <property type="evidence" value="ECO:0007669"/>
    <property type="project" value="TreeGrafter"/>
</dbReference>
<dbReference type="KEGG" id="cput:CONPUDRAFT_153747"/>
<evidence type="ECO:0000313" key="3">
    <source>
        <dbReference type="Proteomes" id="UP000053558"/>
    </source>
</evidence>
<dbReference type="InterPro" id="IPR001509">
    <property type="entry name" value="Epimerase_deHydtase"/>
</dbReference>
<dbReference type="AlphaFoldDB" id="A0A5M3MPU1"/>
<dbReference type="GO" id="GO:0005737">
    <property type="term" value="C:cytoplasm"/>
    <property type="evidence" value="ECO:0007669"/>
    <property type="project" value="TreeGrafter"/>
</dbReference>
<dbReference type="Gene3D" id="3.40.50.720">
    <property type="entry name" value="NAD(P)-binding Rossmann-like Domain"/>
    <property type="match status" value="1"/>
</dbReference>
<feature type="domain" description="NAD-dependent epimerase/dehydratase" evidence="1">
    <location>
        <begin position="3"/>
        <end position="74"/>
    </location>
</feature>
<name>A0A5M3MPU1_CONPW</name>
<accession>A0A5M3MPU1</accession>
<dbReference type="EMBL" id="JH711578">
    <property type="protein sequence ID" value="EIW81198.1"/>
    <property type="molecule type" value="Genomic_DNA"/>
</dbReference>
<dbReference type="PANTHER" id="PTHR48079:SF3">
    <property type="entry name" value="NAD-DEPENDENT EPIMERASE_DEHYDRATASE DOMAIN-CONTAINING PROTEIN"/>
    <property type="match status" value="1"/>
</dbReference>
<organism evidence="2 3">
    <name type="scientific">Coniophora puteana (strain RWD-64-598)</name>
    <name type="common">Brown rot fungus</name>
    <dbReference type="NCBI Taxonomy" id="741705"/>
    <lineage>
        <taxon>Eukaryota</taxon>
        <taxon>Fungi</taxon>
        <taxon>Dikarya</taxon>
        <taxon>Basidiomycota</taxon>
        <taxon>Agaricomycotina</taxon>
        <taxon>Agaricomycetes</taxon>
        <taxon>Agaricomycetidae</taxon>
        <taxon>Boletales</taxon>
        <taxon>Coniophorineae</taxon>
        <taxon>Coniophoraceae</taxon>
        <taxon>Coniophora</taxon>
    </lineage>
</organism>
<gene>
    <name evidence="2" type="ORF">CONPUDRAFT_153747</name>
</gene>
<dbReference type="OrthoDB" id="10000533at2759"/>
<reference evidence="3" key="1">
    <citation type="journal article" date="2012" name="Science">
        <title>The Paleozoic origin of enzymatic lignin decomposition reconstructed from 31 fungal genomes.</title>
        <authorList>
            <person name="Floudas D."/>
            <person name="Binder M."/>
            <person name="Riley R."/>
            <person name="Barry K."/>
            <person name="Blanchette R.A."/>
            <person name="Henrissat B."/>
            <person name="Martinez A.T."/>
            <person name="Otillar R."/>
            <person name="Spatafora J.W."/>
            <person name="Yadav J.S."/>
            <person name="Aerts A."/>
            <person name="Benoit I."/>
            <person name="Boyd A."/>
            <person name="Carlson A."/>
            <person name="Copeland A."/>
            <person name="Coutinho P.M."/>
            <person name="de Vries R.P."/>
            <person name="Ferreira P."/>
            <person name="Findley K."/>
            <person name="Foster B."/>
            <person name="Gaskell J."/>
            <person name="Glotzer D."/>
            <person name="Gorecki P."/>
            <person name="Heitman J."/>
            <person name="Hesse C."/>
            <person name="Hori C."/>
            <person name="Igarashi K."/>
            <person name="Jurgens J.A."/>
            <person name="Kallen N."/>
            <person name="Kersten P."/>
            <person name="Kohler A."/>
            <person name="Kuees U."/>
            <person name="Kumar T.K.A."/>
            <person name="Kuo A."/>
            <person name="LaButti K."/>
            <person name="Larrondo L.F."/>
            <person name="Lindquist E."/>
            <person name="Ling A."/>
            <person name="Lombard V."/>
            <person name="Lucas S."/>
            <person name="Lundell T."/>
            <person name="Martin R."/>
            <person name="McLaughlin D.J."/>
            <person name="Morgenstern I."/>
            <person name="Morin E."/>
            <person name="Murat C."/>
            <person name="Nagy L.G."/>
            <person name="Nolan M."/>
            <person name="Ohm R.A."/>
            <person name="Patyshakuliyeva A."/>
            <person name="Rokas A."/>
            <person name="Ruiz-Duenas F.J."/>
            <person name="Sabat G."/>
            <person name="Salamov A."/>
            <person name="Samejima M."/>
            <person name="Schmutz J."/>
            <person name="Slot J.C."/>
            <person name="St John F."/>
            <person name="Stenlid J."/>
            <person name="Sun H."/>
            <person name="Sun S."/>
            <person name="Syed K."/>
            <person name="Tsang A."/>
            <person name="Wiebenga A."/>
            <person name="Young D."/>
            <person name="Pisabarro A."/>
            <person name="Eastwood D.C."/>
            <person name="Martin F."/>
            <person name="Cullen D."/>
            <person name="Grigoriev I.V."/>
            <person name="Hibbett D.S."/>
        </authorList>
    </citation>
    <scope>NUCLEOTIDE SEQUENCE [LARGE SCALE GENOMIC DNA]</scope>
    <source>
        <strain evidence="3">RWD-64-598 SS2</strain>
    </source>
</reference>
<dbReference type="GeneID" id="19203167"/>
<proteinExistence type="predicted"/>